<dbReference type="InterPro" id="IPR036047">
    <property type="entry name" value="F-box-like_dom_sf"/>
</dbReference>
<organism evidence="2 3">
    <name type="scientific">Geranomyces variabilis</name>
    <dbReference type="NCBI Taxonomy" id="109894"/>
    <lineage>
        <taxon>Eukaryota</taxon>
        <taxon>Fungi</taxon>
        <taxon>Fungi incertae sedis</taxon>
        <taxon>Chytridiomycota</taxon>
        <taxon>Chytridiomycota incertae sedis</taxon>
        <taxon>Chytridiomycetes</taxon>
        <taxon>Spizellomycetales</taxon>
        <taxon>Powellomycetaceae</taxon>
        <taxon>Geranomyces</taxon>
    </lineage>
</organism>
<dbReference type="Pfam" id="PF12937">
    <property type="entry name" value="F-box-like"/>
    <property type="match status" value="1"/>
</dbReference>
<dbReference type="SUPFAM" id="SSF81383">
    <property type="entry name" value="F-box domain"/>
    <property type="match status" value="1"/>
</dbReference>
<dbReference type="Proteomes" id="UP001212152">
    <property type="component" value="Unassembled WGS sequence"/>
</dbReference>
<accession>A0AAD5XMN4</accession>
<sequence>MPPIPLQPVVPAPAPTFSKLPLELCVQVAKYLDAPSVARLAQTSRHFATVSQDNQVWASLSLRRFGSRSVDAATASDIHEHDHRAAFKQLLLANPLNCPAERLRIIWLTPNTHWWTLTAAPATNSRSPVVAQLNVVHWFDVRSTTAGVPRGEYTPTFRLRFLRNAHTSLDHVALRAWVQTDSPSHEQYVPNSGDAQDPTISSRVEEALGQLLEPLRVDQPMGFFVARSLPENWIDIRLPQIKVDSEYASVIMEMTDHSTARPKRGLQIDCFELVSNTAVSDTALEERQVHLQGQELKEQQETSDNNDLASPSLELPDTVINGLRIGGASIAGAVRYLAGL</sequence>
<proteinExistence type="predicted"/>
<evidence type="ECO:0000313" key="3">
    <source>
        <dbReference type="Proteomes" id="UP001212152"/>
    </source>
</evidence>
<comment type="caution">
    <text evidence="2">The sequence shown here is derived from an EMBL/GenBank/DDBJ whole genome shotgun (WGS) entry which is preliminary data.</text>
</comment>
<dbReference type="PANTHER" id="PTHR31960">
    <property type="entry name" value="F-BOX PROTEIN PP2-A15"/>
    <property type="match status" value="1"/>
</dbReference>
<feature type="domain" description="F-box" evidence="1">
    <location>
        <begin position="14"/>
        <end position="60"/>
    </location>
</feature>
<evidence type="ECO:0000313" key="2">
    <source>
        <dbReference type="EMBL" id="KAJ3173386.1"/>
    </source>
</evidence>
<reference evidence="2" key="1">
    <citation type="submission" date="2020-05" db="EMBL/GenBank/DDBJ databases">
        <title>Phylogenomic resolution of chytrid fungi.</title>
        <authorList>
            <person name="Stajich J.E."/>
            <person name="Amses K."/>
            <person name="Simmons R."/>
            <person name="Seto K."/>
            <person name="Myers J."/>
            <person name="Bonds A."/>
            <person name="Quandt C.A."/>
            <person name="Barry K."/>
            <person name="Liu P."/>
            <person name="Grigoriev I."/>
            <person name="Longcore J.E."/>
            <person name="James T.Y."/>
        </authorList>
    </citation>
    <scope>NUCLEOTIDE SEQUENCE</scope>
    <source>
        <strain evidence="2">JEL0379</strain>
    </source>
</reference>
<dbReference type="PROSITE" id="PS50181">
    <property type="entry name" value="FBOX"/>
    <property type="match status" value="1"/>
</dbReference>
<dbReference type="EMBL" id="JADGJQ010000071">
    <property type="protein sequence ID" value="KAJ3173386.1"/>
    <property type="molecule type" value="Genomic_DNA"/>
</dbReference>
<dbReference type="InterPro" id="IPR001810">
    <property type="entry name" value="F-box_dom"/>
</dbReference>
<dbReference type="Gene3D" id="1.20.1280.50">
    <property type="match status" value="1"/>
</dbReference>
<dbReference type="AlphaFoldDB" id="A0AAD5XMN4"/>
<gene>
    <name evidence="2" type="ORF">HDU87_007655</name>
</gene>
<dbReference type="PANTHER" id="PTHR31960:SF2">
    <property type="entry name" value="F-BOX PROTEIN PP2-A15"/>
    <property type="match status" value="1"/>
</dbReference>
<keyword evidence="3" id="KW-1185">Reference proteome</keyword>
<evidence type="ECO:0000259" key="1">
    <source>
        <dbReference type="PROSITE" id="PS50181"/>
    </source>
</evidence>
<name>A0AAD5XMN4_9FUNG</name>
<dbReference type="Pfam" id="PF14299">
    <property type="entry name" value="PP2"/>
    <property type="match status" value="1"/>
</dbReference>
<dbReference type="InterPro" id="IPR025886">
    <property type="entry name" value="PP2-like"/>
</dbReference>
<protein>
    <recommendedName>
        <fullName evidence="1">F-box domain-containing protein</fullName>
    </recommendedName>
</protein>